<reference evidence="16" key="1">
    <citation type="submission" date="2022-03" db="EMBL/GenBank/DDBJ databases">
        <authorList>
            <person name="Hettiarachchi G."/>
        </authorList>
    </citation>
    <scope>NUCLEOTIDE SEQUENCE</scope>
    <source>
        <strain evidence="16">LMG 32447</strain>
    </source>
</reference>
<keyword evidence="17" id="KW-1185">Reference proteome</keyword>
<keyword evidence="10 15" id="KW-1133">Transmembrane helix</keyword>
<keyword evidence="14" id="KW-1208">Phospholipid metabolism</keyword>
<dbReference type="EMBL" id="CAKOEU010000003">
    <property type="protein sequence ID" value="CAH1854022.1"/>
    <property type="molecule type" value="Genomic_DNA"/>
</dbReference>
<dbReference type="InterPro" id="IPR033717">
    <property type="entry name" value="UDPK"/>
</dbReference>
<proteinExistence type="inferred from homology"/>
<dbReference type="GO" id="GO:0036433">
    <property type="term" value="F:di-trans, poly-cis-undecaprenol kinase activity"/>
    <property type="evidence" value="ECO:0007669"/>
    <property type="project" value="UniProtKB-EC"/>
</dbReference>
<evidence type="ECO:0000256" key="6">
    <source>
        <dbReference type="ARBA" id="ARBA00022692"/>
    </source>
</evidence>
<keyword evidence="8 16" id="KW-0418">Kinase</keyword>
<evidence type="ECO:0000256" key="10">
    <source>
        <dbReference type="ARBA" id="ARBA00022989"/>
    </source>
</evidence>
<sequence>MASKETNGDPRVSRNINFGRALKTALHGIGSVIKNERAMRLHLFCATVFILAGIYLGLSRSEWIWLIIVIFWVFYCEFLNTAIELIVDLIVEKKYHPIAGLAKDVGGGIVDLAMFMGLIVVAFIFQPHIWHQLGWSTQLVATLLY</sequence>
<evidence type="ECO:0000256" key="5">
    <source>
        <dbReference type="ARBA" id="ARBA00022679"/>
    </source>
</evidence>
<dbReference type="Proteomes" id="UP000838102">
    <property type="component" value="Unassembled WGS sequence"/>
</dbReference>
<dbReference type="RefSeq" id="WP_248706191.1">
    <property type="nucleotide sequence ID" value="NZ_CAKOET010000003.1"/>
</dbReference>
<keyword evidence="12 15" id="KW-0472">Membrane</keyword>
<feature type="transmembrane region" description="Helical" evidence="15">
    <location>
        <begin position="108"/>
        <end position="129"/>
    </location>
</feature>
<evidence type="ECO:0000256" key="14">
    <source>
        <dbReference type="ARBA" id="ARBA00023264"/>
    </source>
</evidence>
<name>A0ABM9D3U5_9LACO</name>
<dbReference type="PANTHER" id="PTHR34299:SF1">
    <property type="entry name" value="DIACYLGLYCEROL KINASE"/>
    <property type="match status" value="1"/>
</dbReference>
<dbReference type="Gene3D" id="1.10.287.3610">
    <property type="match status" value="1"/>
</dbReference>
<keyword evidence="3" id="KW-1003">Cell membrane</keyword>
<evidence type="ECO:0000256" key="1">
    <source>
        <dbReference type="ARBA" id="ARBA00004651"/>
    </source>
</evidence>
<feature type="transmembrane region" description="Helical" evidence="15">
    <location>
        <begin position="41"/>
        <end position="58"/>
    </location>
</feature>
<keyword evidence="13" id="KW-0594">Phospholipid biosynthesis</keyword>
<evidence type="ECO:0000313" key="16">
    <source>
        <dbReference type="EMBL" id="CAH1854022.1"/>
    </source>
</evidence>
<evidence type="ECO:0000256" key="13">
    <source>
        <dbReference type="ARBA" id="ARBA00023209"/>
    </source>
</evidence>
<evidence type="ECO:0000256" key="11">
    <source>
        <dbReference type="ARBA" id="ARBA00023098"/>
    </source>
</evidence>
<protein>
    <submittedName>
        <fullName evidence="16">Undecaprenol kinase</fullName>
        <ecNumber evidence="16">2.7.1.66</ecNumber>
    </submittedName>
</protein>
<evidence type="ECO:0000256" key="9">
    <source>
        <dbReference type="ARBA" id="ARBA00022840"/>
    </source>
</evidence>
<organism evidence="16 17">
    <name type="scientific">Convivina praedatoris</name>
    <dbReference type="NCBI Taxonomy" id="2880963"/>
    <lineage>
        <taxon>Bacteria</taxon>
        <taxon>Bacillati</taxon>
        <taxon>Bacillota</taxon>
        <taxon>Bacilli</taxon>
        <taxon>Lactobacillales</taxon>
        <taxon>Lactobacillaceae</taxon>
        <taxon>Convivina</taxon>
    </lineage>
</organism>
<feature type="transmembrane region" description="Helical" evidence="15">
    <location>
        <begin position="64"/>
        <end position="87"/>
    </location>
</feature>
<keyword evidence="7" id="KW-0547">Nucleotide-binding</keyword>
<evidence type="ECO:0000256" key="7">
    <source>
        <dbReference type="ARBA" id="ARBA00022741"/>
    </source>
</evidence>
<dbReference type="InterPro" id="IPR000829">
    <property type="entry name" value="DAGK"/>
</dbReference>
<evidence type="ECO:0000256" key="12">
    <source>
        <dbReference type="ARBA" id="ARBA00023136"/>
    </source>
</evidence>
<gene>
    <name evidence="16" type="primary">dgkA_1</name>
    <name evidence="16" type="ORF">LMG032447_00778</name>
</gene>
<dbReference type="InterPro" id="IPR036945">
    <property type="entry name" value="DAGK_sf"/>
</dbReference>
<evidence type="ECO:0000256" key="8">
    <source>
        <dbReference type="ARBA" id="ARBA00022777"/>
    </source>
</evidence>
<comment type="similarity">
    <text evidence="2">Belongs to the bacterial diacylglycerol kinase family.</text>
</comment>
<comment type="caution">
    <text evidence="16">The sequence shown here is derived from an EMBL/GenBank/DDBJ whole genome shotgun (WGS) entry which is preliminary data.</text>
</comment>
<evidence type="ECO:0000313" key="17">
    <source>
        <dbReference type="Proteomes" id="UP000838102"/>
    </source>
</evidence>
<dbReference type="Pfam" id="PF01219">
    <property type="entry name" value="DAGK_prokar"/>
    <property type="match status" value="1"/>
</dbReference>
<evidence type="ECO:0000256" key="4">
    <source>
        <dbReference type="ARBA" id="ARBA00022516"/>
    </source>
</evidence>
<evidence type="ECO:0000256" key="2">
    <source>
        <dbReference type="ARBA" id="ARBA00005967"/>
    </source>
</evidence>
<dbReference type="PANTHER" id="PTHR34299">
    <property type="entry name" value="DIACYLGLYCEROL KINASE"/>
    <property type="match status" value="1"/>
</dbReference>
<evidence type="ECO:0000256" key="15">
    <source>
        <dbReference type="SAM" id="Phobius"/>
    </source>
</evidence>
<dbReference type="CDD" id="cd14265">
    <property type="entry name" value="UDPK_IM_like"/>
    <property type="match status" value="1"/>
</dbReference>
<keyword evidence="5 16" id="KW-0808">Transferase</keyword>
<accession>A0ABM9D3U5</accession>
<keyword evidence="11" id="KW-0443">Lipid metabolism</keyword>
<keyword evidence="9" id="KW-0067">ATP-binding</keyword>
<dbReference type="PROSITE" id="PS01069">
    <property type="entry name" value="DAGK_PROKAR"/>
    <property type="match status" value="1"/>
</dbReference>
<keyword evidence="4" id="KW-0444">Lipid biosynthesis</keyword>
<dbReference type="EC" id="2.7.1.66" evidence="16"/>
<comment type="subcellular location">
    <subcellularLocation>
        <location evidence="1">Cell membrane</location>
        <topology evidence="1">Multi-pass membrane protein</topology>
    </subcellularLocation>
</comment>
<keyword evidence="6 15" id="KW-0812">Transmembrane</keyword>
<evidence type="ECO:0000256" key="3">
    <source>
        <dbReference type="ARBA" id="ARBA00022475"/>
    </source>
</evidence>